<comment type="caution">
    <text evidence="1">The sequence shown here is derived from an EMBL/GenBank/DDBJ whole genome shotgun (WGS) entry which is preliminary data.</text>
</comment>
<sequence>MGILDKLFGRSAADDDAPVKHSAFDPHSVRPQLDDLIGALGELADAMETDDAPISNPGWRGRLRDLRNARGELRLLSRKESFTKDDLYEVLTTVRPLYRGEPPKDFAHLAHLNERVVAGIEAVHQAAN</sequence>
<protein>
    <recommendedName>
        <fullName evidence="3">DUF2017 domain-containing protein</fullName>
    </recommendedName>
</protein>
<dbReference type="RefSeq" id="WP_345579097.1">
    <property type="nucleotide sequence ID" value="NZ_BAABLV010000012.1"/>
</dbReference>
<proteinExistence type="predicted"/>
<accession>A0ABP9F3E3</accession>
<dbReference type="EMBL" id="BAABLV010000012">
    <property type="protein sequence ID" value="GAA4892614.1"/>
    <property type="molecule type" value="Genomic_DNA"/>
</dbReference>
<evidence type="ECO:0008006" key="3">
    <source>
        <dbReference type="Google" id="ProtNLM"/>
    </source>
</evidence>
<gene>
    <name evidence="1" type="ORF">GCM10025789_07120</name>
</gene>
<organism evidence="1 2">
    <name type="scientific">Tessaracoccus lubricantis</name>
    <dbReference type="NCBI Taxonomy" id="545543"/>
    <lineage>
        <taxon>Bacteria</taxon>
        <taxon>Bacillati</taxon>
        <taxon>Actinomycetota</taxon>
        <taxon>Actinomycetes</taxon>
        <taxon>Propionibacteriales</taxon>
        <taxon>Propionibacteriaceae</taxon>
        <taxon>Tessaracoccus</taxon>
    </lineage>
</organism>
<keyword evidence="2" id="KW-1185">Reference proteome</keyword>
<evidence type="ECO:0000313" key="1">
    <source>
        <dbReference type="EMBL" id="GAA4892614.1"/>
    </source>
</evidence>
<evidence type="ECO:0000313" key="2">
    <source>
        <dbReference type="Proteomes" id="UP001501521"/>
    </source>
</evidence>
<name>A0ABP9F3E3_9ACTN</name>
<reference evidence="2" key="1">
    <citation type="journal article" date="2019" name="Int. J. Syst. Evol. Microbiol.">
        <title>The Global Catalogue of Microorganisms (GCM) 10K type strain sequencing project: providing services to taxonomists for standard genome sequencing and annotation.</title>
        <authorList>
            <consortium name="The Broad Institute Genomics Platform"/>
            <consortium name="The Broad Institute Genome Sequencing Center for Infectious Disease"/>
            <person name="Wu L."/>
            <person name="Ma J."/>
        </authorList>
    </citation>
    <scope>NUCLEOTIDE SEQUENCE [LARGE SCALE GENOMIC DNA]</scope>
    <source>
        <strain evidence="2">JCM 19125</strain>
    </source>
</reference>
<dbReference type="Proteomes" id="UP001501521">
    <property type="component" value="Unassembled WGS sequence"/>
</dbReference>